<dbReference type="PANTHER" id="PTHR46847:SF1">
    <property type="entry name" value="D-ALLOSE-BINDING PERIPLASMIC PROTEIN-RELATED"/>
    <property type="match status" value="1"/>
</dbReference>
<evidence type="ECO:0000256" key="2">
    <source>
        <dbReference type="ARBA" id="ARBA00007639"/>
    </source>
</evidence>
<dbReference type="Proteomes" id="UP000030700">
    <property type="component" value="Unassembled WGS sequence"/>
</dbReference>
<evidence type="ECO:0000256" key="1">
    <source>
        <dbReference type="ARBA" id="ARBA00004196"/>
    </source>
</evidence>
<evidence type="ECO:0000256" key="4">
    <source>
        <dbReference type="SAM" id="SignalP"/>
    </source>
</evidence>
<name>A0A0S6VZU8_9BACT</name>
<feature type="domain" description="Periplasmic binding protein" evidence="5">
    <location>
        <begin position="33"/>
        <end position="286"/>
    </location>
</feature>
<dbReference type="CDD" id="cd19972">
    <property type="entry name" value="PBP1_ABC_sugar_binding-like"/>
    <property type="match status" value="1"/>
</dbReference>
<evidence type="ECO:0000313" key="6">
    <source>
        <dbReference type="EMBL" id="GAK52791.1"/>
    </source>
</evidence>
<dbReference type="Gene3D" id="3.40.50.2300">
    <property type="match status" value="2"/>
</dbReference>
<proteinExistence type="inferred from homology"/>
<dbReference type="GO" id="GO:0030313">
    <property type="term" value="C:cell envelope"/>
    <property type="evidence" value="ECO:0007669"/>
    <property type="project" value="UniProtKB-SubCell"/>
</dbReference>
<keyword evidence="3 4" id="KW-0732">Signal</keyword>
<comment type="similarity">
    <text evidence="2">Belongs to the bacterial solute-binding protein 2 family.</text>
</comment>
<dbReference type="Pfam" id="PF13407">
    <property type="entry name" value="Peripla_BP_4"/>
    <property type="match status" value="1"/>
</dbReference>
<feature type="chain" id="PRO_5006631555" evidence="4">
    <location>
        <begin position="27"/>
        <end position="312"/>
    </location>
</feature>
<dbReference type="InterPro" id="IPR028082">
    <property type="entry name" value="Peripla_BP_I"/>
</dbReference>
<dbReference type="GO" id="GO:0030246">
    <property type="term" value="F:carbohydrate binding"/>
    <property type="evidence" value="ECO:0007669"/>
    <property type="project" value="UniProtKB-ARBA"/>
</dbReference>
<dbReference type="EMBL" id="DF820459">
    <property type="protein sequence ID" value="GAK52791.1"/>
    <property type="molecule type" value="Genomic_DNA"/>
</dbReference>
<dbReference type="AlphaFoldDB" id="A0A0S6VZU8"/>
<evidence type="ECO:0000313" key="7">
    <source>
        <dbReference type="Proteomes" id="UP000030700"/>
    </source>
</evidence>
<organism evidence="6">
    <name type="scientific">Candidatus Moduliflexus flocculans</name>
    <dbReference type="NCBI Taxonomy" id="1499966"/>
    <lineage>
        <taxon>Bacteria</taxon>
        <taxon>Candidatus Moduliflexota</taxon>
        <taxon>Candidatus Moduliflexia</taxon>
        <taxon>Candidatus Moduliflexales</taxon>
        <taxon>Candidatus Moduliflexaceae</taxon>
    </lineage>
</organism>
<evidence type="ECO:0000259" key="5">
    <source>
        <dbReference type="Pfam" id="PF13407"/>
    </source>
</evidence>
<dbReference type="STRING" id="1499966.U14_04048"/>
<sequence length="312" mass="33217">MFMFKNKRVIVGMMLFALAMGTTAFAADKLVLGLAVPNLQADFFNQVKESVAAAAEKHGNVELIIVDAQNDGAKQVSQVQDLITKKIQALIYIPAGATAASVPVKLAKEAKIPVICVDRFPPDMPGDTFIASDSVNSTKKLGEWVIAQVGGKAKVAIIHGQMGTTPEVDRSKGFGEALKAAPEMEIVAEQAADWDADKAFNVAQDMLQQNPDISVFFGQCDTMAISAARAAKLANLDHPVLTVGFDGDVAALKVLKDGGFDATMTQKVRAMGELAFQSVLDALAGKTLPKETLMDAELTTKENVDQFIAVHP</sequence>
<evidence type="ECO:0000256" key="3">
    <source>
        <dbReference type="ARBA" id="ARBA00022729"/>
    </source>
</evidence>
<comment type="subcellular location">
    <subcellularLocation>
        <location evidence="1">Cell envelope</location>
    </subcellularLocation>
</comment>
<reference evidence="6" key="1">
    <citation type="journal article" date="2015" name="PeerJ">
        <title>First genomic representation of candidate bacterial phylum KSB3 points to enhanced environmental sensing as a trigger of wastewater bulking.</title>
        <authorList>
            <person name="Sekiguchi Y."/>
            <person name="Ohashi A."/>
            <person name="Parks D.H."/>
            <person name="Yamauchi T."/>
            <person name="Tyson G.W."/>
            <person name="Hugenholtz P."/>
        </authorList>
    </citation>
    <scope>NUCLEOTIDE SEQUENCE [LARGE SCALE GENOMIC DNA]</scope>
</reference>
<keyword evidence="7" id="KW-1185">Reference proteome</keyword>
<gene>
    <name evidence="6" type="ORF">U14_04048</name>
</gene>
<dbReference type="InterPro" id="IPR025997">
    <property type="entry name" value="SBP_2_dom"/>
</dbReference>
<dbReference type="SUPFAM" id="SSF53822">
    <property type="entry name" value="Periplasmic binding protein-like I"/>
    <property type="match status" value="1"/>
</dbReference>
<accession>A0A0S6VZU8</accession>
<feature type="signal peptide" evidence="4">
    <location>
        <begin position="1"/>
        <end position="26"/>
    </location>
</feature>
<dbReference type="PANTHER" id="PTHR46847">
    <property type="entry name" value="D-ALLOSE-BINDING PERIPLASMIC PROTEIN-RELATED"/>
    <property type="match status" value="1"/>
</dbReference>
<protein>
    <submittedName>
        <fullName evidence="6">Ribose ABC transporter, substrate-binding protein</fullName>
    </submittedName>
</protein>
<dbReference type="HOGENOM" id="CLU_037628_3_2_0"/>